<evidence type="ECO:0000256" key="4">
    <source>
        <dbReference type="ARBA" id="ARBA00022846"/>
    </source>
</evidence>
<keyword evidence="5" id="KW-0969">Cilium</keyword>
<keyword evidence="3" id="KW-0832">Ubl conjugation</keyword>
<evidence type="ECO:0000256" key="7">
    <source>
        <dbReference type="ARBA" id="ARBA00035651"/>
    </source>
</evidence>
<dbReference type="Gene3D" id="1.20.890.10">
    <property type="entry name" value="cAMP-dependent protein kinase regulatory subunit, dimerization-anchoring domain"/>
    <property type="match status" value="1"/>
</dbReference>
<dbReference type="AlphaFoldDB" id="A0ABD1JM13"/>
<evidence type="ECO:0000256" key="2">
    <source>
        <dbReference type="ARBA" id="ARBA00022553"/>
    </source>
</evidence>
<evidence type="ECO:0000256" key="8">
    <source>
        <dbReference type="ARBA" id="ARBA00037541"/>
    </source>
</evidence>
<dbReference type="EMBL" id="JBHFQA010000014">
    <property type="protein sequence ID" value="KAL2088189.1"/>
    <property type="molecule type" value="Genomic_DNA"/>
</dbReference>
<evidence type="ECO:0000313" key="9">
    <source>
        <dbReference type="EMBL" id="KAL2088189.1"/>
    </source>
</evidence>
<dbReference type="FunFam" id="1.20.890.10:FF:000004">
    <property type="entry name" value="ropporin-1-like protein isoform X2"/>
    <property type="match status" value="1"/>
</dbReference>
<comment type="caution">
    <text evidence="9">The sequence shown here is derived from an EMBL/GenBank/DDBJ whole genome shotgun (WGS) entry which is preliminary data.</text>
</comment>
<dbReference type="InterPro" id="IPR047844">
    <property type="entry name" value="ROP_DD"/>
</dbReference>
<dbReference type="PANTHER" id="PTHR14952">
    <property type="entry name" value="ROPPORIN-1-LIKE PROTEIN"/>
    <property type="match status" value="1"/>
</dbReference>
<name>A0ABD1JM13_9TELE</name>
<dbReference type="SUPFAM" id="SSF47391">
    <property type="entry name" value="Dimerization-anchoring domain of cAMP-dependent PK regulatory subunit"/>
    <property type="match status" value="1"/>
</dbReference>
<evidence type="ECO:0000256" key="1">
    <source>
        <dbReference type="ARBA" id="ARBA00004230"/>
    </source>
</evidence>
<comment type="similarity">
    <text evidence="7">Belongs to the ropporin family.</text>
</comment>
<accession>A0ABD1JM13</accession>
<evidence type="ECO:0000256" key="3">
    <source>
        <dbReference type="ARBA" id="ARBA00022843"/>
    </source>
</evidence>
<keyword evidence="6" id="KW-0966">Cell projection</keyword>
<reference evidence="9 10" key="1">
    <citation type="submission" date="2024-09" db="EMBL/GenBank/DDBJ databases">
        <title>A chromosome-level genome assembly of Gray's grenadier anchovy, Coilia grayii.</title>
        <authorList>
            <person name="Fu Z."/>
        </authorList>
    </citation>
    <scope>NUCLEOTIDE SEQUENCE [LARGE SCALE GENOMIC DNA]</scope>
    <source>
        <strain evidence="9">G4</strain>
        <tissue evidence="9">Muscle</tissue>
    </source>
</reference>
<proteinExistence type="inferred from homology"/>
<dbReference type="PANTHER" id="PTHR14952:SF12">
    <property type="entry name" value="ROPPORIN-1B"/>
    <property type="match status" value="1"/>
</dbReference>
<evidence type="ECO:0000256" key="6">
    <source>
        <dbReference type="ARBA" id="ARBA00023273"/>
    </source>
</evidence>
<dbReference type="GO" id="GO:0031514">
    <property type="term" value="C:motile cilium"/>
    <property type="evidence" value="ECO:0007669"/>
    <property type="project" value="UniProtKB-SubCell"/>
</dbReference>
<keyword evidence="10" id="KW-1185">Reference proteome</keyword>
<dbReference type="CDD" id="cd23019">
    <property type="entry name" value="DD_ROP"/>
    <property type="match status" value="1"/>
</dbReference>
<gene>
    <name evidence="9" type="ORF">ACEWY4_017017</name>
</gene>
<evidence type="ECO:0008006" key="11">
    <source>
        <dbReference type="Google" id="ProtNLM"/>
    </source>
</evidence>
<protein>
    <recommendedName>
        <fullName evidence="11">Ropporin-1-like protein</fullName>
    </recommendedName>
</protein>
<evidence type="ECO:0000313" key="10">
    <source>
        <dbReference type="Proteomes" id="UP001591681"/>
    </source>
</evidence>
<dbReference type="Proteomes" id="UP001591681">
    <property type="component" value="Unassembled WGS sequence"/>
</dbReference>
<evidence type="ECO:0000256" key="5">
    <source>
        <dbReference type="ARBA" id="ARBA00023069"/>
    </source>
</evidence>
<sequence length="220" mass="24485">MTTTFSKGRKGKKIVIPPELPELLKQFTKDAIRTQPEDLIEWATLYFSAMIQGQPLPVRDNLEKATAPTSMDLSPQSLTALHAELGKHSKVTKRQLDEAWKSCGLSQDLLKHITAVGSFGNEMEWIKFFALGCSYLGGTIKNAMIHACYILNIDSSCVPPDGCIPFDTFRYLYTYLAAVDGEVAQTQLDHALSQLETLSKNNNGMVRVSDFINSRKIRLG</sequence>
<keyword evidence="2" id="KW-0597">Phosphoprotein</keyword>
<comment type="subcellular location">
    <subcellularLocation>
        <location evidence="1">Cell projection</location>
        <location evidence="1">Cilium</location>
        <location evidence="1">Flagellum</location>
    </subcellularLocation>
</comment>
<comment type="function">
    <text evidence="8">Important for male fertility. With ROPN1L, involved in fibrous sheath integrity and sperm motility, plays a role in PKA-dependent signaling processes required for spermatozoa capacitation.</text>
</comment>
<keyword evidence="4" id="KW-0282">Flagellum</keyword>
<organism evidence="9 10">
    <name type="scientific">Coilia grayii</name>
    <name type="common">Gray's grenadier anchovy</name>
    <dbReference type="NCBI Taxonomy" id="363190"/>
    <lineage>
        <taxon>Eukaryota</taxon>
        <taxon>Metazoa</taxon>
        <taxon>Chordata</taxon>
        <taxon>Craniata</taxon>
        <taxon>Vertebrata</taxon>
        <taxon>Euteleostomi</taxon>
        <taxon>Actinopterygii</taxon>
        <taxon>Neopterygii</taxon>
        <taxon>Teleostei</taxon>
        <taxon>Clupei</taxon>
        <taxon>Clupeiformes</taxon>
        <taxon>Clupeoidei</taxon>
        <taxon>Engraulidae</taxon>
        <taxon>Coilinae</taxon>
        <taxon>Coilia</taxon>
    </lineage>
</organism>